<dbReference type="PROSITE" id="PS51257">
    <property type="entry name" value="PROKAR_LIPOPROTEIN"/>
    <property type="match status" value="1"/>
</dbReference>
<dbReference type="Pfam" id="PF04178">
    <property type="entry name" value="Got1"/>
    <property type="match status" value="1"/>
</dbReference>
<evidence type="ECO:0000313" key="9">
    <source>
        <dbReference type="EMBL" id="CAE0307658.1"/>
    </source>
</evidence>
<comment type="similarity">
    <text evidence="7 8">Belongs to the SFT2 family.</text>
</comment>
<gene>
    <name evidence="9" type="ORF">FEHR0123_LOCUS2565</name>
</gene>
<evidence type="ECO:0000256" key="6">
    <source>
        <dbReference type="ARBA" id="ARBA00023136"/>
    </source>
</evidence>
<evidence type="ECO:0000256" key="2">
    <source>
        <dbReference type="ARBA" id="ARBA00022448"/>
    </source>
</evidence>
<feature type="transmembrane region" description="Helical" evidence="8">
    <location>
        <begin position="7"/>
        <end position="29"/>
    </location>
</feature>
<dbReference type="GO" id="GO:0015031">
    <property type="term" value="P:protein transport"/>
    <property type="evidence" value="ECO:0007669"/>
    <property type="project" value="UniProtKB-KW"/>
</dbReference>
<comment type="function">
    <text evidence="8">May be involved in fusion of retrograde transport vesicles derived from an endocytic compartment with the Golgi complex.</text>
</comment>
<keyword evidence="2 8" id="KW-0813">Transport</keyword>
<evidence type="ECO:0000256" key="5">
    <source>
        <dbReference type="ARBA" id="ARBA00022989"/>
    </source>
</evidence>
<reference evidence="9" key="1">
    <citation type="submission" date="2021-01" db="EMBL/GenBank/DDBJ databases">
        <authorList>
            <person name="Corre E."/>
            <person name="Pelletier E."/>
            <person name="Niang G."/>
            <person name="Scheremetjew M."/>
            <person name="Finn R."/>
            <person name="Kale V."/>
            <person name="Holt S."/>
            <person name="Cochrane G."/>
            <person name="Meng A."/>
            <person name="Brown T."/>
            <person name="Cohen L."/>
        </authorList>
    </citation>
    <scope>NUCLEOTIDE SEQUENCE</scope>
    <source>
        <strain evidence="9">Fehren 1</strain>
    </source>
</reference>
<organism evidence="9">
    <name type="scientific">Favella ehrenbergii</name>
    <dbReference type="NCBI Taxonomy" id="182087"/>
    <lineage>
        <taxon>Eukaryota</taxon>
        <taxon>Sar</taxon>
        <taxon>Alveolata</taxon>
        <taxon>Ciliophora</taxon>
        <taxon>Intramacronucleata</taxon>
        <taxon>Spirotrichea</taxon>
        <taxon>Choreotrichia</taxon>
        <taxon>Tintinnida</taxon>
        <taxon>Xystonellidae</taxon>
        <taxon>Favella</taxon>
    </lineage>
</organism>
<dbReference type="GO" id="GO:0012505">
    <property type="term" value="C:endomembrane system"/>
    <property type="evidence" value="ECO:0007669"/>
    <property type="project" value="UniProtKB-ARBA"/>
</dbReference>
<protein>
    <recommendedName>
        <fullName evidence="8">Vesicle transport protein</fullName>
    </recommendedName>
</protein>
<dbReference type="PANTHER" id="PTHR23137">
    <property type="entry name" value="VESICLE TRANSPORT PROTEIN-RELATED"/>
    <property type="match status" value="1"/>
</dbReference>
<dbReference type="PANTHER" id="PTHR23137:SF6">
    <property type="entry name" value="VESICLE TRANSPORT PROTEIN"/>
    <property type="match status" value="1"/>
</dbReference>
<sequence length="145" mass="16201">MSFRLRMIVFAGVYVFGLILSFIGCIGLKNHEDPDYNIMRWVIPYFFGFFLALCGTLFLQGGKAQAKEIFSKERRFSSITWMSSMLLLIIIGFAAKNSAFCCILLIIQFMGLFWYASTMIPGFKKYLCFCCKLGSGASGAVAGAL</sequence>
<feature type="transmembrane region" description="Helical" evidence="8">
    <location>
        <begin position="41"/>
        <end position="62"/>
    </location>
</feature>
<comment type="subcellular location">
    <subcellularLocation>
        <location evidence="1 8">Membrane</location>
        <topology evidence="1 8">Multi-pass membrane protein</topology>
    </subcellularLocation>
</comment>
<dbReference type="InterPro" id="IPR011691">
    <property type="entry name" value="Vesicle_transpt_SFT2"/>
</dbReference>
<dbReference type="InterPro" id="IPR007305">
    <property type="entry name" value="Vesicle_transpt_Got1/SFT2"/>
</dbReference>
<feature type="transmembrane region" description="Helical" evidence="8">
    <location>
        <begin position="97"/>
        <end position="116"/>
    </location>
</feature>
<dbReference type="GO" id="GO:0005737">
    <property type="term" value="C:cytoplasm"/>
    <property type="evidence" value="ECO:0007669"/>
    <property type="project" value="UniProtKB-ARBA"/>
</dbReference>
<evidence type="ECO:0000256" key="1">
    <source>
        <dbReference type="ARBA" id="ARBA00004141"/>
    </source>
</evidence>
<proteinExistence type="inferred from homology"/>
<evidence type="ECO:0000256" key="8">
    <source>
        <dbReference type="RuleBase" id="RU363111"/>
    </source>
</evidence>
<keyword evidence="4 8" id="KW-0653">Protein transport</keyword>
<keyword evidence="5 8" id="KW-1133">Transmembrane helix</keyword>
<keyword evidence="3 8" id="KW-0812">Transmembrane</keyword>
<name>A0A7S3HXH5_9SPIT</name>
<evidence type="ECO:0000256" key="3">
    <source>
        <dbReference type="ARBA" id="ARBA00022692"/>
    </source>
</evidence>
<dbReference type="EMBL" id="HBIE01008061">
    <property type="protein sequence ID" value="CAE0307658.1"/>
    <property type="molecule type" value="Transcribed_RNA"/>
</dbReference>
<dbReference type="GO" id="GO:0016020">
    <property type="term" value="C:membrane"/>
    <property type="evidence" value="ECO:0007669"/>
    <property type="project" value="UniProtKB-SubCell"/>
</dbReference>
<accession>A0A7S3HXH5</accession>
<evidence type="ECO:0000256" key="4">
    <source>
        <dbReference type="ARBA" id="ARBA00022927"/>
    </source>
</evidence>
<evidence type="ECO:0000256" key="7">
    <source>
        <dbReference type="ARBA" id="ARBA00025800"/>
    </source>
</evidence>
<feature type="transmembrane region" description="Helical" evidence="8">
    <location>
        <begin position="74"/>
        <end position="91"/>
    </location>
</feature>
<dbReference type="GO" id="GO:0016192">
    <property type="term" value="P:vesicle-mediated transport"/>
    <property type="evidence" value="ECO:0007669"/>
    <property type="project" value="InterPro"/>
</dbReference>
<keyword evidence="6 8" id="KW-0472">Membrane</keyword>
<dbReference type="AlphaFoldDB" id="A0A7S3HXH5"/>